<dbReference type="EnsemblPlants" id="AET5Gv20256700.1">
    <property type="protein sequence ID" value="AET5Gv20256700.1"/>
    <property type="gene ID" value="AET5Gv20256700"/>
</dbReference>
<dbReference type="Gramene" id="AET5Gv20256700.2">
    <property type="protein sequence ID" value="AET5Gv20256700.2"/>
    <property type="gene ID" value="AET5Gv20256700"/>
</dbReference>
<reference evidence="2" key="5">
    <citation type="journal article" date="2021" name="G3 (Bethesda)">
        <title>Aegilops tauschii genome assembly Aet v5.0 features greater sequence contiguity and improved annotation.</title>
        <authorList>
            <person name="Wang L."/>
            <person name="Zhu T."/>
            <person name="Rodriguez J.C."/>
            <person name="Deal K.R."/>
            <person name="Dubcovsky J."/>
            <person name="McGuire P.E."/>
            <person name="Lux T."/>
            <person name="Spannagl M."/>
            <person name="Mayer K.F.X."/>
            <person name="Baldrich P."/>
            <person name="Meyers B.C."/>
            <person name="Huo N."/>
            <person name="Gu Y.Q."/>
            <person name="Zhou H."/>
            <person name="Devos K.M."/>
            <person name="Bennetzen J.L."/>
            <person name="Unver T."/>
            <person name="Budak H."/>
            <person name="Gulick P.J."/>
            <person name="Galiba G."/>
            <person name="Kalapos B."/>
            <person name="Nelson D.R."/>
            <person name="Li P."/>
            <person name="You F.M."/>
            <person name="Luo M.C."/>
            <person name="Dvorak J."/>
        </authorList>
    </citation>
    <scope>NUCLEOTIDE SEQUENCE [LARGE SCALE GENOMIC DNA]</scope>
    <source>
        <strain evidence="2">cv. AL8/78</strain>
    </source>
</reference>
<proteinExistence type="predicted"/>
<reference evidence="2" key="3">
    <citation type="journal article" date="2017" name="Nature">
        <title>Genome sequence of the progenitor of the wheat D genome Aegilops tauschii.</title>
        <authorList>
            <person name="Luo M.C."/>
            <person name="Gu Y.Q."/>
            <person name="Puiu D."/>
            <person name="Wang H."/>
            <person name="Twardziok S.O."/>
            <person name="Deal K.R."/>
            <person name="Huo N."/>
            <person name="Zhu T."/>
            <person name="Wang L."/>
            <person name="Wang Y."/>
            <person name="McGuire P.E."/>
            <person name="Liu S."/>
            <person name="Long H."/>
            <person name="Ramasamy R.K."/>
            <person name="Rodriguez J.C."/>
            <person name="Van S.L."/>
            <person name="Yuan L."/>
            <person name="Wang Z."/>
            <person name="Xia Z."/>
            <person name="Xiao L."/>
            <person name="Anderson O.D."/>
            <person name="Ouyang S."/>
            <person name="Liang Y."/>
            <person name="Zimin A.V."/>
            <person name="Pertea G."/>
            <person name="Qi P."/>
            <person name="Bennetzen J.L."/>
            <person name="Dai X."/>
            <person name="Dawson M.W."/>
            <person name="Muller H.G."/>
            <person name="Kugler K."/>
            <person name="Rivarola-Duarte L."/>
            <person name="Spannagl M."/>
            <person name="Mayer K.F.X."/>
            <person name="Lu F.H."/>
            <person name="Bevan M.W."/>
            <person name="Leroy P."/>
            <person name="Li P."/>
            <person name="You F.M."/>
            <person name="Sun Q."/>
            <person name="Liu Z."/>
            <person name="Lyons E."/>
            <person name="Wicker T."/>
            <person name="Salzberg S.L."/>
            <person name="Devos K.M."/>
            <person name="Dvorak J."/>
        </authorList>
    </citation>
    <scope>NUCLEOTIDE SEQUENCE [LARGE SCALE GENOMIC DNA]</scope>
    <source>
        <strain evidence="2">cv. AL8/78</strain>
    </source>
</reference>
<feature type="region of interest" description="Disordered" evidence="1">
    <location>
        <begin position="97"/>
        <end position="135"/>
    </location>
</feature>
<organism evidence="2 3">
    <name type="scientific">Aegilops tauschii subsp. strangulata</name>
    <name type="common">Goatgrass</name>
    <dbReference type="NCBI Taxonomy" id="200361"/>
    <lineage>
        <taxon>Eukaryota</taxon>
        <taxon>Viridiplantae</taxon>
        <taxon>Streptophyta</taxon>
        <taxon>Embryophyta</taxon>
        <taxon>Tracheophyta</taxon>
        <taxon>Spermatophyta</taxon>
        <taxon>Magnoliopsida</taxon>
        <taxon>Liliopsida</taxon>
        <taxon>Poales</taxon>
        <taxon>Poaceae</taxon>
        <taxon>BOP clade</taxon>
        <taxon>Pooideae</taxon>
        <taxon>Triticodae</taxon>
        <taxon>Triticeae</taxon>
        <taxon>Triticinae</taxon>
        <taxon>Aegilops</taxon>
    </lineage>
</organism>
<reference evidence="3" key="2">
    <citation type="journal article" date="2017" name="Nat. Plants">
        <title>The Aegilops tauschii genome reveals multiple impacts of transposons.</title>
        <authorList>
            <person name="Zhao G."/>
            <person name="Zou C."/>
            <person name="Li K."/>
            <person name="Wang K."/>
            <person name="Li T."/>
            <person name="Gao L."/>
            <person name="Zhang X."/>
            <person name="Wang H."/>
            <person name="Yang Z."/>
            <person name="Liu X."/>
            <person name="Jiang W."/>
            <person name="Mao L."/>
            <person name="Kong X."/>
            <person name="Jiao Y."/>
            <person name="Jia J."/>
        </authorList>
    </citation>
    <scope>NUCLEOTIDE SEQUENCE [LARGE SCALE GENOMIC DNA]</scope>
    <source>
        <strain evidence="3">cv. AL8/78</strain>
    </source>
</reference>
<reference evidence="3" key="1">
    <citation type="journal article" date="2014" name="Science">
        <title>Ancient hybridizations among the ancestral genomes of bread wheat.</title>
        <authorList>
            <consortium name="International Wheat Genome Sequencing Consortium,"/>
            <person name="Marcussen T."/>
            <person name="Sandve S.R."/>
            <person name="Heier L."/>
            <person name="Spannagl M."/>
            <person name="Pfeifer M."/>
            <person name="Jakobsen K.S."/>
            <person name="Wulff B.B."/>
            <person name="Steuernagel B."/>
            <person name="Mayer K.F."/>
            <person name="Olsen O.A."/>
        </authorList>
    </citation>
    <scope>NUCLEOTIDE SEQUENCE [LARGE SCALE GENOMIC DNA]</scope>
    <source>
        <strain evidence="3">cv. AL8/78</strain>
    </source>
</reference>
<dbReference type="EnsemblPlants" id="AET5Gv20256700.2">
    <property type="protein sequence ID" value="AET5Gv20256700.2"/>
    <property type="gene ID" value="AET5Gv20256700"/>
</dbReference>
<sequence length="158" mass="17090">PNPRTAPASLPRRHHLLRRADDPWRARLLRPRSRRPLSSSSRLASLSLLTLTHSRLPAPPPAAAARLGTHPRPQAGPGDGHGVDLLPLSSCSFPSICRDHPPPPRPLVLLSGGRRRGVGTDGAAGPSSEGTSRVQTLAVRVHKVEHDSDDGRRRHRPE</sequence>
<dbReference type="Proteomes" id="UP000015105">
    <property type="component" value="Chromosome 5D"/>
</dbReference>
<feature type="region of interest" description="Disordered" evidence="1">
    <location>
        <begin position="54"/>
        <end position="84"/>
    </location>
</feature>
<protein>
    <submittedName>
        <fullName evidence="2">Uncharacterized protein</fullName>
    </submittedName>
</protein>
<dbReference type="Gramene" id="AET5Gv20256700.1">
    <property type="protein sequence ID" value="AET5Gv20256700.1"/>
    <property type="gene ID" value="AET5Gv20256700"/>
</dbReference>
<name>A0A453K1D6_AEGTS</name>
<accession>A0A453K1D6</accession>
<dbReference type="Gramene" id="AET5Gv20256700.3">
    <property type="protein sequence ID" value="AET5Gv20256700.3"/>
    <property type="gene ID" value="AET5Gv20256700"/>
</dbReference>
<evidence type="ECO:0000313" key="2">
    <source>
        <dbReference type="EnsemblPlants" id="AET5Gv20256700.1"/>
    </source>
</evidence>
<dbReference type="EnsemblPlants" id="AET5Gv20256700.3">
    <property type="protein sequence ID" value="AET5Gv20256700.3"/>
    <property type="gene ID" value="AET5Gv20256700"/>
</dbReference>
<evidence type="ECO:0000313" key="3">
    <source>
        <dbReference type="Proteomes" id="UP000015105"/>
    </source>
</evidence>
<reference evidence="2" key="4">
    <citation type="submission" date="2019-03" db="UniProtKB">
        <authorList>
            <consortium name="EnsemblPlants"/>
        </authorList>
    </citation>
    <scope>IDENTIFICATION</scope>
</reference>
<keyword evidence="3" id="KW-1185">Reference proteome</keyword>
<evidence type="ECO:0000256" key="1">
    <source>
        <dbReference type="SAM" id="MobiDB-lite"/>
    </source>
</evidence>
<dbReference type="AlphaFoldDB" id="A0A453K1D6"/>